<evidence type="ECO:0000256" key="3">
    <source>
        <dbReference type="ARBA" id="ARBA00023163"/>
    </source>
</evidence>
<evidence type="ECO:0000313" key="5">
    <source>
        <dbReference type="EMBL" id="TDD51180.1"/>
    </source>
</evidence>
<evidence type="ECO:0000313" key="6">
    <source>
        <dbReference type="Proteomes" id="UP000294947"/>
    </source>
</evidence>
<dbReference type="Pfam" id="PF01638">
    <property type="entry name" value="HxlR"/>
    <property type="match status" value="1"/>
</dbReference>
<dbReference type="SUPFAM" id="SSF46785">
    <property type="entry name" value="Winged helix' DNA-binding domain"/>
    <property type="match status" value="1"/>
</dbReference>
<dbReference type="AlphaFoldDB" id="A0A4R4Z1E8"/>
<name>A0A4R4Z1E8_9PSEU</name>
<dbReference type="InterPro" id="IPR036390">
    <property type="entry name" value="WH_DNA-bd_sf"/>
</dbReference>
<feature type="domain" description="HTH hxlR-type" evidence="4">
    <location>
        <begin position="1"/>
        <end position="86"/>
    </location>
</feature>
<sequence length="86" mass="9783">MAALDLLGRRWTLRILWELHQRPDGFRGLQARCDGMSSSVLATRLNELTSARLVEGGYRLTELGEELVEAMGPVVEWSRRWADELA</sequence>
<reference evidence="5 6" key="1">
    <citation type="submission" date="2019-03" db="EMBL/GenBank/DDBJ databases">
        <title>Draft genome sequences of novel Actinobacteria.</title>
        <authorList>
            <person name="Sahin N."/>
            <person name="Ay H."/>
            <person name="Saygin H."/>
        </authorList>
    </citation>
    <scope>NUCLEOTIDE SEQUENCE [LARGE SCALE GENOMIC DNA]</scope>
    <source>
        <strain evidence="5 6">7K502</strain>
    </source>
</reference>
<dbReference type="OrthoDB" id="8904061at2"/>
<evidence type="ECO:0000256" key="2">
    <source>
        <dbReference type="ARBA" id="ARBA00023125"/>
    </source>
</evidence>
<comment type="caution">
    <text evidence="5">The sequence shown here is derived from an EMBL/GenBank/DDBJ whole genome shotgun (WGS) entry which is preliminary data.</text>
</comment>
<gene>
    <name evidence="5" type="ORF">E1288_15170</name>
</gene>
<dbReference type="Gene3D" id="1.10.10.10">
    <property type="entry name" value="Winged helix-like DNA-binding domain superfamily/Winged helix DNA-binding domain"/>
    <property type="match status" value="1"/>
</dbReference>
<dbReference type="PANTHER" id="PTHR33204:SF37">
    <property type="entry name" value="HTH-TYPE TRANSCRIPTIONAL REGULATOR YODB"/>
    <property type="match status" value="1"/>
</dbReference>
<accession>A0A4R4Z1E8</accession>
<keyword evidence="6" id="KW-1185">Reference proteome</keyword>
<keyword evidence="2" id="KW-0238">DNA-binding</keyword>
<evidence type="ECO:0000259" key="4">
    <source>
        <dbReference type="PROSITE" id="PS51118"/>
    </source>
</evidence>
<dbReference type="PROSITE" id="PS51118">
    <property type="entry name" value="HTH_HXLR"/>
    <property type="match status" value="1"/>
</dbReference>
<dbReference type="InterPro" id="IPR002577">
    <property type="entry name" value="HTH_HxlR"/>
</dbReference>
<proteinExistence type="predicted"/>
<evidence type="ECO:0000256" key="1">
    <source>
        <dbReference type="ARBA" id="ARBA00023015"/>
    </source>
</evidence>
<dbReference type="EMBL" id="SMKW01000017">
    <property type="protein sequence ID" value="TDD51180.1"/>
    <property type="molecule type" value="Genomic_DNA"/>
</dbReference>
<dbReference type="GO" id="GO:0003677">
    <property type="term" value="F:DNA binding"/>
    <property type="evidence" value="ECO:0007669"/>
    <property type="project" value="UniProtKB-KW"/>
</dbReference>
<keyword evidence="3" id="KW-0804">Transcription</keyword>
<dbReference type="PANTHER" id="PTHR33204">
    <property type="entry name" value="TRANSCRIPTIONAL REGULATOR, MARR FAMILY"/>
    <property type="match status" value="1"/>
</dbReference>
<protein>
    <submittedName>
        <fullName evidence="5">Transcriptional regulator</fullName>
    </submittedName>
</protein>
<keyword evidence="1" id="KW-0805">Transcription regulation</keyword>
<dbReference type="Proteomes" id="UP000294947">
    <property type="component" value="Unassembled WGS sequence"/>
</dbReference>
<organism evidence="5 6">
    <name type="scientific">Saccharopolyspora elongata</name>
    <dbReference type="NCBI Taxonomy" id="2530387"/>
    <lineage>
        <taxon>Bacteria</taxon>
        <taxon>Bacillati</taxon>
        <taxon>Actinomycetota</taxon>
        <taxon>Actinomycetes</taxon>
        <taxon>Pseudonocardiales</taxon>
        <taxon>Pseudonocardiaceae</taxon>
        <taxon>Saccharopolyspora</taxon>
    </lineage>
</organism>
<dbReference type="InterPro" id="IPR036388">
    <property type="entry name" value="WH-like_DNA-bd_sf"/>
</dbReference>